<dbReference type="GO" id="GO:0016020">
    <property type="term" value="C:membrane"/>
    <property type="evidence" value="ECO:0007669"/>
    <property type="project" value="UniProtKB-SubCell"/>
</dbReference>
<comment type="subcellular location">
    <subcellularLocation>
        <location evidence="1">Membrane</location>
        <topology evidence="1">Single-pass membrane protein</topology>
    </subcellularLocation>
</comment>
<sequence length="334" mass="34815">MLIPSGPSPLPNNIEARSIETIPFPDGSTTLNFKLNYPANSQFVAVISDHQKFGTGGTSLPLSVGSSDDTSCFNSQETVKGPWTFSIDPTGGLTQCSTTRLWWQQPLVNGSVNFVGVIPGGDSFPIPQAPLSKDSQGTGFNWTVNVRGGTNMFIVAGDDRGLGAGGSAPFTIAYASNDDNSCIQNDAPSSTPGAAAGATPTSSTPSDGSSSGSHTGPIVGGVIGGLCFAAVLAVLLFFIIRRKRPSNSTKERPVDLLQDHDDDGPPTQGELPQYYEPEPFLVPDPSIAATSDAGSTHHGDEEIGMPSYARSQTMTSGYPPCLTINSASPPCRVY</sequence>
<evidence type="ECO:0000313" key="7">
    <source>
        <dbReference type="EMBL" id="TFY79395.1"/>
    </source>
</evidence>
<dbReference type="EMBL" id="SFCI01000509">
    <property type="protein sequence ID" value="TFY79395.1"/>
    <property type="molecule type" value="Genomic_DNA"/>
</dbReference>
<evidence type="ECO:0000256" key="1">
    <source>
        <dbReference type="ARBA" id="ARBA00004167"/>
    </source>
</evidence>
<dbReference type="OrthoDB" id="3267813at2759"/>
<name>A0A4Y9ZXT5_9AGAM</name>
<dbReference type="GO" id="GO:0071944">
    <property type="term" value="C:cell periphery"/>
    <property type="evidence" value="ECO:0007669"/>
    <property type="project" value="UniProtKB-ARBA"/>
</dbReference>
<comment type="caution">
    <text evidence="7">The sequence shown here is derived from an EMBL/GenBank/DDBJ whole genome shotgun (WGS) entry which is preliminary data.</text>
</comment>
<dbReference type="PANTHER" id="PTHR15549">
    <property type="entry name" value="PAIRED IMMUNOGLOBULIN-LIKE TYPE 2 RECEPTOR"/>
    <property type="match status" value="1"/>
</dbReference>
<accession>A0A4Y9ZXT5</accession>
<dbReference type="STRING" id="135208.A0A4Y9ZXT5"/>
<evidence type="ECO:0000256" key="4">
    <source>
        <dbReference type="ARBA" id="ARBA00023136"/>
    </source>
</evidence>
<keyword evidence="8" id="KW-1185">Reference proteome</keyword>
<evidence type="ECO:0000313" key="8">
    <source>
        <dbReference type="Proteomes" id="UP000298061"/>
    </source>
</evidence>
<keyword evidence="3 6" id="KW-1133">Transmembrane helix</keyword>
<organism evidence="7 8">
    <name type="scientific">Hericium alpestre</name>
    <dbReference type="NCBI Taxonomy" id="135208"/>
    <lineage>
        <taxon>Eukaryota</taxon>
        <taxon>Fungi</taxon>
        <taxon>Dikarya</taxon>
        <taxon>Basidiomycota</taxon>
        <taxon>Agaricomycotina</taxon>
        <taxon>Agaricomycetes</taxon>
        <taxon>Russulales</taxon>
        <taxon>Hericiaceae</taxon>
        <taxon>Hericium</taxon>
    </lineage>
</organism>
<protein>
    <submittedName>
        <fullName evidence="7">Uncharacterized protein</fullName>
    </submittedName>
</protein>
<feature type="compositionally biased region" description="Basic and acidic residues" evidence="5">
    <location>
        <begin position="249"/>
        <end position="259"/>
    </location>
</feature>
<evidence type="ECO:0000256" key="5">
    <source>
        <dbReference type="SAM" id="MobiDB-lite"/>
    </source>
</evidence>
<reference evidence="7 8" key="1">
    <citation type="submission" date="2019-02" db="EMBL/GenBank/DDBJ databases">
        <title>Genome sequencing of the rare red list fungi Hericium alpestre (H. flagellum).</title>
        <authorList>
            <person name="Buettner E."/>
            <person name="Kellner H."/>
        </authorList>
    </citation>
    <scope>NUCLEOTIDE SEQUENCE [LARGE SCALE GENOMIC DNA]</scope>
    <source>
        <strain evidence="7 8">DSM 108284</strain>
    </source>
</reference>
<dbReference type="AlphaFoldDB" id="A0A4Y9ZXT5"/>
<dbReference type="Proteomes" id="UP000298061">
    <property type="component" value="Unassembled WGS sequence"/>
</dbReference>
<feature type="compositionally biased region" description="Low complexity" evidence="5">
    <location>
        <begin position="187"/>
        <end position="214"/>
    </location>
</feature>
<gene>
    <name evidence="7" type="ORF">EWM64_g4616</name>
</gene>
<feature type="transmembrane region" description="Helical" evidence="6">
    <location>
        <begin position="218"/>
        <end position="240"/>
    </location>
</feature>
<feature type="region of interest" description="Disordered" evidence="5">
    <location>
        <begin position="183"/>
        <end position="214"/>
    </location>
</feature>
<keyword evidence="2 6" id="KW-0812">Transmembrane</keyword>
<feature type="region of interest" description="Disordered" evidence="5">
    <location>
        <begin position="248"/>
        <end position="304"/>
    </location>
</feature>
<evidence type="ECO:0000256" key="6">
    <source>
        <dbReference type="SAM" id="Phobius"/>
    </source>
</evidence>
<proteinExistence type="predicted"/>
<keyword evidence="4 6" id="KW-0472">Membrane</keyword>
<dbReference type="Gene3D" id="1.20.5.510">
    <property type="entry name" value="Single helix bin"/>
    <property type="match status" value="1"/>
</dbReference>
<dbReference type="InterPro" id="IPR051694">
    <property type="entry name" value="Immunoregulatory_rcpt-like"/>
</dbReference>
<evidence type="ECO:0000256" key="3">
    <source>
        <dbReference type="ARBA" id="ARBA00022989"/>
    </source>
</evidence>
<evidence type="ECO:0000256" key="2">
    <source>
        <dbReference type="ARBA" id="ARBA00022692"/>
    </source>
</evidence>
<dbReference type="PANTHER" id="PTHR15549:SF27">
    <property type="entry name" value="CHITIN-BINDING TYPE-1 DOMAIN-CONTAINING PROTEIN"/>
    <property type="match status" value="1"/>
</dbReference>